<dbReference type="EMBL" id="SJPU01000002">
    <property type="protein sequence ID" value="TWU15496.1"/>
    <property type="molecule type" value="Genomic_DNA"/>
</dbReference>
<accession>A0A5C6BW88</accession>
<sequence length="90" mass="9673">MLAGEPHEARPAFLFQIQSQILSSFMKSYCGLLICMTLLSSTALPGCGGSGPTSVTEGVNQSDIDAYKQMEKELNAETAADFQEDQGRLP</sequence>
<name>A0A5C6BW88_9BACT</name>
<evidence type="ECO:0000313" key="1">
    <source>
        <dbReference type="EMBL" id="TWU15496.1"/>
    </source>
</evidence>
<gene>
    <name evidence="1" type="ORF">Poly21_26930</name>
</gene>
<comment type="caution">
    <text evidence="1">The sequence shown here is derived from an EMBL/GenBank/DDBJ whole genome shotgun (WGS) entry which is preliminary data.</text>
</comment>
<evidence type="ECO:0000313" key="2">
    <source>
        <dbReference type="Proteomes" id="UP000319908"/>
    </source>
</evidence>
<dbReference type="Proteomes" id="UP000319908">
    <property type="component" value="Unassembled WGS sequence"/>
</dbReference>
<organism evidence="1 2">
    <name type="scientific">Allorhodopirellula heiligendammensis</name>
    <dbReference type="NCBI Taxonomy" id="2714739"/>
    <lineage>
        <taxon>Bacteria</taxon>
        <taxon>Pseudomonadati</taxon>
        <taxon>Planctomycetota</taxon>
        <taxon>Planctomycetia</taxon>
        <taxon>Pirellulales</taxon>
        <taxon>Pirellulaceae</taxon>
        <taxon>Allorhodopirellula</taxon>
    </lineage>
</organism>
<proteinExistence type="predicted"/>
<dbReference type="AlphaFoldDB" id="A0A5C6BW88"/>
<reference evidence="1 2" key="1">
    <citation type="journal article" date="2020" name="Antonie Van Leeuwenhoek">
        <title>Rhodopirellula heiligendammensis sp. nov., Rhodopirellula pilleata sp. nov., and Rhodopirellula solitaria sp. nov. isolated from natural or artificial marine surfaces in Northern Germany and California, USA, and emended description of the genus Rhodopirellula.</title>
        <authorList>
            <person name="Kallscheuer N."/>
            <person name="Wiegand S."/>
            <person name="Jogler M."/>
            <person name="Boedeker C."/>
            <person name="Peeters S.H."/>
            <person name="Rast P."/>
            <person name="Heuer A."/>
            <person name="Jetten M.S.M."/>
            <person name="Rohde M."/>
            <person name="Jogler C."/>
        </authorList>
    </citation>
    <scope>NUCLEOTIDE SEQUENCE [LARGE SCALE GENOMIC DNA]</scope>
    <source>
        <strain evidence="1 2">Poly21</strain>
    </source>
</reference>
<protein>
    <submittedName>
        <fullName evidence="1">Uncharacterized protein</fullName>
    </submittedName>
</protein>
<keyword evidence="2" id="KW-1185">Reference proteome</keyword>